<proteinExistence type="predicted"/>
<evidence type="ECO:0000313" key="2">
    <source>
        <dbReference type="Proteomes" id="UP000008783"/>
    </source>
</evidence>
<dbReference type="EMBL" id="DS178348">
    <property type="protein sequence ID" value="EFP91566.1"/>
    <property type="molecule type" value="Genomic_DNA"/>
</dbReference>
<name>E3L4U1_PUCGT</name>
<reference evidence="2" key="2">
    <citation type="journal article" date="2011" name="Proc. Natl. Acad. Sci. U.S.A.">
        <title>Obligate biotrophy features unraveled by the genomic analysis of rust fungi.</title>
        <authorList>
            <person name="Duplessis S."/>
            <person name="Cuomo C.A."/>
            <person name="Lin Y.-C."/>
            <person name="Aerts A."/>
            <person name="Tisserant E."/>
            <person name="Veneault-Fourrey C."/>
            <person name="Joly D.L."/>
            <person name="Hacquard S."/>
            <person name="Amselem J."/>
            <person name="Cantarel B.L."/>
            <person name="Chiu R."/>
            <person name="Coutinho P.M."/>
            <person name="Feau N."/>
            <person name="Field M."/>
            <person name="Frey P."/>
            <person name="Gelhaye E."/>
            <person name="Goldberg J."/>
            <person name="Grabherr M.G."/>
            <person name="Kodira C.D."/>
            <person name="Kohler A."/>
            <person name="Kuees U."/>
            <person name="Lindquist E.A."/>
            <person name="Lucas S.M."/>
            <person name="Mago R."/>
            <person name="Mauceli E."/>
            <person name="Morin E."/>
            <person name="Murat C."/>
            <person name="Pangilinan J.L."/>
            <person name="Park R."/>
            <person name="Pearson M."/>
            <person name="Quesneville H."/>
            <person name="Rouhier N."/>
            <person name="Sakthikumar S."/>
            <person name="Salamov A.A."/>
            <person name="Schmutz J."/>
            <person name="Selles B."/>
            <person name="Shapiro H."/>
            <person name="Tanguay P."/>
            <person name="Tuskan G.A."/>
            <person name="Henrissat B."/>
            <person name="Van de Peer Y."/>
            <person name="Rouze P."/>
            <person name="Ellis J.G."/>
            <person name="Dodds P.N."/>
            <person name="Schein J.E."/>
            <person name="Zhong S."/>
            <person name="Hamelin R.C."/>
            <person name="Grigoriev I.V."/>
            <person name="Szabo L.J."/>
            <person name="Martin F."/>
        </authorList>
    </citation>
    <scope>NUCLEOTIDE SEQUENCE [LARGE SCALE GENOMIC DNA]</scope>
    <source>
        <strain evidence="2">CRL 75-36-700-3 / race SCCL</strain>
    </source>
</reference>
<evidence type="ECO:0000313" key="1">
    <source>
        <dbReference type="EMBL" id="EFP91566.1"/>
    </source>
</evidence>
<dbReference type="Proteomes" id="UP000008783">
    <property type="component" value="Unassembled WGS sequence"/>
</dbReference>
<protein>
    <submittedName>
        <fullName evidence="1">Uncharacterized protein</fullName>
    </submittedName>
</protein>
<keyword evidence="2" id="KW-1185">Reference proteome</keyword>
<dbReference type="InParanoid" id="E3L4U1"/>
<accession>E3L4U1</accession>
<reference key="1">
    <citation type="submission" date="2007-01" db="EMBL/GenBank/DDBJ databases">
        <title>The Genome Sequence of Puccinia graminis f. sp. tritici Strain CRL 75-36-700-3.</title>
        <authorList>
            <consortium name="The Broad Institute Genome Sequencing Platform"/>
            <person name="Birren B."/>
            <person name="Lander E."/>
            <person name="Galagan J."/>
            <person name="Nusbaum C."/>
            <person name="Devon K."/>
            <person name="Cuomo C."/>
            <person name="Jaffe D."/>
            <person name="Butler J."/>
            <person name="Alvarez P."/>
            <person name="Gnerre S."/>
            <person name="Grabherr M."/>
            <person name="Mauceli E."/>
            <person name="Brockman W."/>
            <person name="Young S."/>
            <person name="LaButti K."/>
            <person name="Sykes S."/>
            <person name="DeCaprio D."/>
            <person name="Crawford M."/>
            <person name="Koehrsen M."/>
            <person name="Engels R."/>
            <person name="Montgomery P."/>
            <person name="Pearson M."/>
            <person name="Howarth C."/>
            <person name="Larson L."/>
            <person name="White J."/>
            <person name="Zeng Q."/>
            <person name="Kodira C."/>
            <person name="Yandava C."/>
            <person name="Alvarado L."/>
            <person name="O'Leary S."/>
            <person name="Szabo L."/>
            <person name="Dean R."/>
            <person name="Schein J."/>
        </authorList>
    </citation>
    <scope>NUCLEOTIDE SEQUENCE</scope>
    <source>
        <strain>CRL 75-36-700-3</strain>
    </source>
</reference>
<dbReference type="HOGENOM" id="CLU_109036_0_0_1"/>
<organism evidence="1 2">
    <name type="scientific">Puccinia graminis f. sp. tritici (strain CRL 75-36-700-3 / race SCCL)</name>
    <name type="common">Black stem rust fungus</name>
    <dbReference type="NCBI Taxonomy" id="418459"/>
    <lineage>
        <taxon>Eukaryota</taxon>
        <taxon>Fungi</taxon>
        <taxon>Dikarya</taxon>
        <taxon>Basidiomycota</taxon>
        <taxon>Pucciniomycotina</taxon>
        <taxon>Pucciniomycetes</taxon>
        <taxon>Pucciniales</taxon>
        <taxon>Pucciniaceae</taxon>
        <taxon>Puccinia</taxon>
    </lineage>
</organism>
<dbReference type="GeneID" id="10531503"/>
<dbReference type="RefSeq" id="XP_003335985.1">
    <property type="nucleotide sequence ID" value="XM_003335937.2"/>
</dbReference>
<dbReference type="AlphaFoldDB" id="E3L4U1"/>
<dbReference type="VEuPathDB" id="FungiDB:PGTG_17620"/>
<dbReference type="KEGG" id="pgr:PGTG_17620"/>
<sequence length="186" mass="21075">MFHWNLSIRSFIFVADPPRLGPHNKYRIFDATPWTWTRGLVEPIYHIKLNVSTPAPMELSPKTRSWLAFEGSITGLTPTGAININTTRSNYYTEIPADYRHANIEICGHVIRHEFENNSCCTVSIRAVPDLHLVLYPGTESVKCSLSQSSAGQTMWISGFIIQKKHGTFDVEVKTVILDQEKEPCL</sequence>
<gene>
    <name evidence="1" type="ORF">PGTG_17620</name>
</gene>